<dbReference type="RefSeq" id="WP_157740605.1">
    <property type="nucleotide sequence ID" value="NZ_CP022743.1"/>
</dbReference>
<evidence type="ECO:0000256" key="4">
    <source>
        <dbReference type="ARBA" id="ARBA00023163"/>
    </source>
</evidence>
<dbReference type="GO" id="GO:0003677">
    <property type="term" value="F:DNA binding"/>
    <property type="evidence" value="ECO:0007669"/>
    <property type="project" value="UniProtKB-KW"/>
</dbReference>
<evidence type="ECO:0000256" key="3">
    <source>
        <dbReference type="ARBA" id="ARBA00023125"/>
    </source>
</evidence>
<dbReference type="InterPro" id="IPR007627">
    <property type="entry name" value="RNA_pol_sigma70_r2"/>
</dbReference>
<dbReference type="GO" id="GO:0016987">
    <property type="term" value="F:sigma factor activity"/>
    <property type="evidence" value="ECO:0007669"/>
    <property type="project" value="UniProtKB-KW"/>
</dbReference>
<dbReference type="SUPFAM" id="SSF88946">
    <property type="entry name" value="Sigma2 domain of RNA polymerase sigma factors"/>
    <property type="match status" value="1"/>
</dbReference>
<dbReference type="KEGG" id="muc:MuYL_0999"/>
<accession>A0A223NSM0</accession>
<evidence type="ECO:0000313" key="6">
    <source>
        <dbReference type="EMBL" id="ASU32899.1"/>
    </source>
</evidence>
<evidence type="ECO:0000256" key="2">
    <source>
        <dbReference type="ARBA" id="ARBA00023082"/>
    </source>
</evidence>
<dbReference type="OrthoDB" id="9784272at2"/>
<sequence>MDKNYTSQPALVELLLRRDPKGCQHLCESYSGRLYGFIVRIVKDAKAADRVLEKTFTAICNNIHQYTHSQLTFLTWALQLARSESIDYLCISKQKASFKEDKNKDNTDDTTAVAEIAVFNMIHQGYKVYEVAELLGMTVEDVKLNIRKAMKQKKNAN</sequence>
<keyword evidence="3" id="KW-0238">DNA-binding</keyword>
<evidence type="ECO:0000256" key="1">
    <source>
        <dbReference type="ARBA" id="ARBA00023015"/>
    </source>
</evidence>
<feature type="domain" description="RNA polymerase sigma-70 region 2" evidence="5">
    <location>
        <begin position="27"/>
        <end position="89"/>
    </location>
</feature>
<dbReference type="PANTHER" id="PTHR43133">
    <property type="entry name" value="RNA POLYMERASE ECF-TYPE SIGMA FACTO"/>
    <property type="match status" value="1"/>
</dbReference>
<organism evidence="6 7">
    <name type="scientific">Mucilaginibacter xinganensis</name>
    <dbReference type="NCBI Taxonomy" id="1234841"/>
    <lineage>
        <taxon>Bacteria</taxon>
        <taxon>Pseudomonadati</taxon>
        <taxon>Bacteroidota</taxon>
        <taxon>Sphingobacteriia</taxon>
        <taxon>Sphingobacteriales</taxon>
        <taxon>Sphingobacteriaceae</taxon>
        <taxon>Mucilaginibacter</taxon>
    </lineage>
</organism>
<dbReference type="Gene3D" id="1.10.1740.10">
    <property type="match status" value="1"/>
</dbReference>
<evidence type="ECO:0000313" key="7">
    <source>
        <dbReference type="Proteomes" id="UP000215002"/>
    </source>
</evidence>
<dbReference type="Pfam" id="PF04542">
    <property type="entry name" value="Sigma70_r2"/>
    <property type="match status" value="1"/>
</dbReference>
<dbReference type="Proteomes" id="UP000215002">
    <property type="component" value="Chromosome"/>
</dbReference>
<dbReference type="EMBL" id="CP022743">
    <property type="protein sequence ID" value="ASU32899.1"/>
    <property type="molecule type" value="Genomic_DNA"/>
</dbReference>
<reference evidence="6 7" key="1">
    <citation type="submission" date="2017-08" db="EMBL/GenBank/DDBJ databases">
        <title>Complete genome sequence of Mucilaginibacter sp. strain BJC16-A31.</title>
        <authorList>
            <consortium name="Henan University of Science and Technology"/>
            <person name="You X."/>
        </authorList>
    </citation>
    <scope>NUCLEOTIDE SEQUENCE [LARGE SCALE GENOMIC DNA]</scope>
    <source>
        <strain evidence="6 7">BJC16-A31</strain>
    </source>
</reference>
<dbReference type="InterPro" id="IPR039425">
    <property type="entry name" value="RNA_pol_sigma-70-like"/>
</dbReference>
<gene>
    <name evidence="6" type="ORF">MuYL_0999</name>
</gene>
<proteinExistence type="predicted"/>
<keyword evidence="1" id="KW-0805">Transcription regulation</keyword>
<evidence type="ECO:0000259" key="5">
    <source>
        <dbReference type="Pfam" id="PF04542"/>
    </source>
</evidence>
<keyword evidence="4" id="KW-0804">Transcription</keyword>
<dbReference type="InterPro" id="IPR013325">
    <property type="entry name" value="RNA_pol_sigma_r2"/>
</dbReference>
<name>A0A223NSM0_9SPHI</name>
<dbReference type="GO" id="GO:0006352">
    <property type="term" value="P:DNA-templated transcription initiation"/>
    <property type="evidence" value="ECO:0007669"/>
    <property type="project" value="InterPro"/>
</dbReference>
<keyword evidence="7" id="KW-1185">Reference proteome</keyword>
<keyword evidence="2" id="KW-0731">Sigma factor</keyword>
<protein>
    <recommendedName>
        <fullName evidence="5">RNA polymerase sigma-70 region 2 domain-containing protein</fullName>
    </recommendedName>
</protein>
<dbReference type="AlphaFoldDB" id="A0A223NSM0"/>
<dbReference type="PANTHER" id="PTHR43133:SF8">
    <property type="entry name" value="RNA POLYMERASE SIGMA FACTOR HI_1459-RELATED"/>
    <property type="match status" value="1"/>
</dbReference>